<evidence type="ECO:0000256" key="13">
    <source>
        <dbReference type="ARBA" id="ARBA00081141"/>
    </source>
</evidence>
<dbReference type="EMBL" id="BMJY01000010">
    <property type="protein sequence ID" value="GGH46323.1"/>
    <property type="molecule type" value="Genomic_DNA"/>
</dbReference>
<dbReference type="FunFam" id="3.40.50.12160:FF:000003">
    <property type="entry name" value="CDK5 regulatory subunit-associated protein 1"/>
    <property type="match status" value="1"/>
</dbReference>
<dbReference type="SMART" id="SM00729">
    <property type="entry name" value="Elp3"/>
    <property type="match status" value="1"/>
</dbReference>
<sequence>MTTPSSAPTLIEPSPAALTADGRPRSYEVRTFGCQMNVHDSERLSGSLESAGYVRATGDMEPDVVIINTCAVRENAAGKLYGTLGHLKSRKDKRAGMQIAVGGCLAQMDKEAVQQKAPWVDVVFGTHNMGSLPSLLERARHNGEAELEILESLETFPSTLPTKRDSVYSGWVSISVGCNNTCTFCIVPSLRGKEKDRRPGDILNEIRLLVDDGAIEVTLLGQNVNSYGVEFGDRQAFGKLLRAAGEIDGLERIRFTSPHPAAFTDDVIDAMAETPAVMPQLHMPLQSGSDTILRAMRRSYRSAKFLGILDRVRERIPHAAISTDIIVGFPGETDEDFEDTLRVVEQARFASAFTFQYSIREGTPAATMPNQVPKEVVQERYDRLIALQQRITLEENEKQLGREVHLLVSTGEGKKDAATRRLTGRAEDNRLVHFEVPEGSPVPRPGDVVTVRVTHAAPSHLLADSLDGAPLRIRRTRAGDAWDRSQAESCGVPSDGSAGTPAGPVKLGLPTLRTGV</sequence>
<dbReference type="PROSITE" id="PS51918">
    <property type="entry name" value="RADICAL_SAM"/>
    <property type="match status" value="1"/>
</dbReference>
<evidence type="ECO:0000256" key="10">
    <source>
        <dbReference type="ARBA" id="ARBA00051425"/>
    </source>
</evidence>
<protein>
    <recommendedName>
        <fullName evidence="11 14">tRNA-2-methylthio-N(6)-dimethylallyladenosine synthase</fullName>
        <ecNumber evidence="9 14">2.8.4.3</ecNumber>
    </recommendedName>
    <alternativeName>
        <fullName evidence="13 14">(Dimethylallyl)adenosine tRNA methylthiotransferase MiaB</fullName>
    </alternativeName>
    <alternativeName>
        <fullName evidence="12 14">tRNA-i(6)A37 methylthiotransferase</fullName>
    </alternativeName>
</protein>
<evidence type="ECO:0000313" key="19">
    <source>
        <dbReference type="EMBL" id="GGH46323.1"/>
    </source>
</evidence>
<comment type="function">
    <text evidence="1 14">Catalyzes the methylthiolation of N6-(dimethylallyl)adenosine (i(6)A), leading to the formation of 2-methylthio-N6-(dimethylallyl)adenosine (ms(2)i(6)A) at position 37 in tRNAs that read codons beginning with uridine.</text>
</comment>
<dbReference type="InterPro" id="IPR058240">
    <property type="entry name" value="rSAM_sf"/>
</dbReference>
<keyword evidence="6 14" id="KW-0479">Metal-binding</keyword>
<dbReference type="GO" id="GO:0051539">
    <property type="term" value="F:4 iron, 4 sulfur cluster binding"/>
    <property type="evidence" value="ECO:0007669"/>
    <property type="project" value="UniProtKB-UniRule"/>
</dbReference>
<evidence type="ECO:0000256" key="14">
    <source>
        <dbReference type="HAMAP-Rule" id="MF_01864"/>
    </source>
</evidence>
<keyword evidence="20" id="KW-1185">Reference proteome</keyword>
<dbReference type="NCBIfam" id="TIGR00089">
    <property type="entry name" value="MiaB/RimO family radical SAM methylthiotransferase"/>
    <property type="match status" value="1"/>
</dbReference>
<feature type="binding site" evidence="14">
    <location>
        <position position="34"/>
    </location>
    <ligand>
        <name>[4Fe-4S] cluster</name>
        <dbReference type="ChEBI" id="CHEBI:49883"/>
        <label>1</label>
    </ligand>
</feature>
<organism evidence="19 20">
    <name type="scientific">Microbacterium album</name>
    <dbReference type="NCBI Taxonomy" id="2053191"/>
    <lineage>
        <taxon>Bacteria</taxon>
        <taxon>Bacillati</taxon>
        <taxon>Actinomycetota</taxon>
        <taxon>Actinomycetes</taxon>
        <taxon>Micrococcales</taxon>
        <taxon>Microbacteriaceae</taxon>
        <taxon>Microbacterium</taxon>
    </lineage>
</organism>
<dbReference type="SFLD" id="SFLDF00273">
    <property type="entry name" value="(dimethylallyl)adenosine_tRNA"/>
    <property type="match status" value="1"/>
</dbReference>
<feature type="domain" description="Radical SAM core" evidence="18">
    <location>
        <begin position="164"/>
        <end position="394"/>
    </location>
</feature>
<dbReference type="GO" id="GO:0046872">
    <property type="term" value="F:metal ion binding"/>
    <property type="evidence" value="ECO:0007669"/>
    <property type="project" value="UniProtKB-KW"/>
</dbReference>
<dbReference type="NCBIfam" id="TIGR01574">
    <property type="entry name" value="miaB-methiolase"/>
    <property type="match status" value="1"/>
</dbReference>
<keyword evidence="2 14" id="KW-0004">4Fe-4S</keyword>
<keyword evidence="4 14" id="KW-0949">S-adenosyl-L-methionine</keyword>
<dbReference type="PANTHER" id="PTHR43020">
    <property type="entry name" value="CDK5 REGULATORY SUBUNIT-ASSOCIATED PROTEIN 1"/>
    <property type="match status" value="1"/>
</dbReference>
<evidence type="ECO:0000256" key="15">
    <source>
        <dbReference type="SAM" id="MobiDB-lite"/>
    </source>
</evidence>
<dbReference type="SFLD" id="SFLDG01082">
    <property type="entry name" value="B12-binding_domain_containing"/>
    <property type="match status" value="1"/>
</dbReference>
<dbReference type="InterPro" id="IPR038135">
    <property type="entry name" value="Methylthiotransferase_N_sf"/>
</dbReference>
<evidence type="ECO:0000259" key="18">
    <source>
        <dbReference type="PROSITE" id="PS51918"/>
    </source>
</evidence>
<name>A0A917MM53_9MICO</name>
<evidence type="ECO:0000256" key="2">
    <source>
        <dbReference type="ARBA" id="ARBA00022485"/>
    </source>
</evidence>
<keyword evidence="5 14" id="KW-0819">tRNA processing</keyword>
<gene>
    <name evidence="14 19" type="primary">miaB</name>
    <name evidence="19" type="ORF">GCM10010921_22310</name>
</gene>
<comment type="caution">
    <text evidence="19">The sequence shown here is derived from an EMBL/GenBank/DDBJ whole genome shotgun (WGS) entry which is preliminary data.</text>
</comment>
<evidence type="ECO:0000256" key="7">
    <source>
        <dbReference type="ARBA" id="ARBA00023004"/>
    </source>
</evidence>
<dbReference type="EC" id="2.8.4.3" evidence="9 14"/>
<feature type="binding site" evidence="14">
    <location>
        <position position="182"/>
    </location>
    <ligand>
        <name>[4Fe-4S] cluster</name>
        <dbReference type="ChEBI" id="CHEBI:49883"/>
        <label>2</label>
        <note>4Fe-4S-S-AdoMet</note>
    </ligand>
</feature>
<feature type="binding site" evidence="14">
    <location>
        <position position="185"/>
    </location>
    <ligand>
        <name>[4Fe-4S] cluster</name>
        <dbReference type="ChEBI" id="CHEBI:49883"/>
        <label>2</label>
        <note>4Fe-4S-S-AdoMet</note>
    </ligand>
</feature>
<evidence type="ECO:0000256" key="12">
    <source>
        <dbReference type="ARBA" id="ARBA00080698"/>
    </source>
</evidence>
<dbReference type="HAMAP" id="MF_01864">
    <property type="entry name" value="tRNA_metthiotr_MiaB"/>
    <property type="match status" value="1"/>
</dbReference>
<dbReference type="InterPro" id="IPR020612">
    <property type="entry name" value="Methylthiotransferase_CS"/>
</dbReference>
<comment type="similarity">
    <text evidence="14">Belongs to the methylthiotransferase family. MiaB subfamily.</text>
</comment>
<dbReference type="CDD" id="cd01335">
    <property type="entry name" value="Radical_SAM"/>
    <property type="match status" value="1"/>
</dbReference>
<reference evidence="19" key="2">
    <citation type="submission" date="2020-09" db="EMBL/GenBank/DDBJ databases">
        <authorList>
            <person name="Sun Q."/>
            <person name="Zhou Y."/>
        </authorList>
    </citation>
    <scope>NUCLEOTIDE SEQUENCE</scope>
    <source>
        <strain evidence="19">CGMCC 1.15794</strain>
    </source>
</reference>
<comment type="catalytic activity">
    <reaction evidence="10 14">
        <text>N(6)-dimethylallyladenosine(37) in tRNA + (sulfur carrier)-SH + AH2 + 2 S-adenosyl-L-methionine = 2-methylsulfanyl-N(6)-dimethylallyladenosine(37) in tRNA + (sulfur carrier)-H + 5'-deoxyadenosine + L-methionine + A + S-adenosyl-L-homocysteine + 2 H(+)</text>
        <dbReference type="Rhea" id="RHEA:37067"/>
        <dbReference type="Rhea" id="RHEA-COMP:10375"/>
        <dbReference type="Rhea" id="RHEA-COMP:10376"/>
        <dbReference type="Rhea" id="RHEA-COMP:14737"/>
        <dbReference type="Rhea" id="RHEA-COMP:14739"/>
        <dbReference type="ChEBI" id="CHEBI:13193"/>
        <dbReference type="ChEBI" id="CHEBI:15378"/>
        <dbReference type="ChEBI" id="CHEBI:17319"/>
        <dbReference type="ChEBI" id="CHEBI:17499"/>
        <dbReference type="ChEBI" id="CHEBI:29917"/>
        <dbReference type="ChEBI" id="CHEBI:57844"/>
        <dbReference type="ChEBI" id="CHEBI:57856"/>
        <dbReference type="ChEBI" id="CHEBI:59789"/>
        <dbReference type="ChEBI" id="CHEBI:64428"/>
        <dbReference type="ChEBI" id="CHEBI:74415"/>
        <dbReference type="ChEBI" id="CHEBI:74417"/>
        <dbReference type="EC" id="2.8.4.3"/>
    </reaction>
</comment>
<dbReference type="InterPro" id="IPR007197">
    <property type="entry name" value="rSAM"/>
</dbReference>
<dbReference type="SUPFAM" id="SSF102114">
    <property type="entry name" value="Radical SAM enzymes"/>
    <property type="match status" value="1"/>
</dbReference>
<dbReference type="RefSeq" id="WP_188756373.1">
    <property type="nucleotide sequence ID" value="NZ_BMJY01000010.1"/>
</dbReference>
<evidence type="ECO:0000256" key="9">
    <source>
        <dbReference type="ARBA" id="ARBA00033765"/>
    </source>
</evidence>
<reference evidence="19" key="1">
    <citation type="journal article" date="2014" name="Int. J. Syst. Evol. Microbiol.">
        <title>Complete genome sequence of Corynebacterium casei LMG S-19264T (=DSM 44701T), isolated from a smear-ripened cheese.</title>
        <authorList>
            <consortium name="US DOE Joint Genome Institute (JGI-PGF)"/>
            <person name="Walter F."/>
            <person name="Albersmeier A."/>
            <person name="Kalinowski J."/>
            <person name="Ruckert C."/>
        </authorList>
    </citation>
    <scope>NUCLEOTIDE SEQUENCE</scope>
    <source>
        <strain evidence="19">CGMCC 1.15794</strain>
    </source>
</reference>
<dbReference type="Gene3D" id="3.80.30.20">
    <property type="entry name" value="tm_1862 like domain"/>
    <property type="match status" value="1"/>
</dbReference>
<proteinExistence type="inferred from homology"/>
<dbReference type="FunFam" id="3.80.30.20:FF:000001">
    <property type="entry name" value="tRNA-2-methylthio-N(6)-dimethylallyladenosine synthase 2"/>
    <property type="match status" value="1"/>
</dbReference>
<evidence type="ECO:0000259" key="17">
    <source>
        <dbReference type="PROSITE" id="PS51449"/>
    </source>
</evidence>
<dbReference type="InterPro" id="IPR005839">
    <property type="entry name" value="Methylthiotransferase"/>
</dbReference>
<evidence type="ECO:0000256" key="3">
    <source>
        <dbReference type="ARBA" id="ARBA00022679"/>
    </source>
</evidence>
<accession>A0A917MM53</accession>
<dbReference type="Pfam" id="PF04055">
    <property type="entry name" value="Radical_SAM"/>
    <property type="match status" value="1"/>
</dbReference>
<evidence type="ECO:0000256" key="11">
    <source>
        <dbReference type="ARBA" id="ARBA00068570"/>
    </source>
</evidence>
<dbReference type="GO" id="GO:0005829">
    <property type="term" value="C:cytosol"/>
    <property type="evidence" value="ECO:0007669"/>
    <property type="project" value="TreeGrafter"/>
</dbReference>
<keyword evidence="3 14" id="KW-0808">Transferase</keyword>
<comment type="subcellular location">
    <subcellularLocation>
        <location evidence="14">Cytoplasm</location>
    </subcellularLocation>
</comment>
<dbReference type="Gene3D" id="3.40.50.12160">
    <property type="entry name" value="Methylthiotransferase, N-terminal domain"/>
    <property type="match status" value="1"/>
</dbReference>
<feature type="binding site" evidence="14">
    <location>
        <position position="178"/>
    </location>
    <ligand>
        <name>[4Fe-4S] cluster</name>
        <dbReference type="ChEBI" id="CHEBI:49883"/>
        <label>2</label>
        <note>4Fe-4S-S-AdoMet</note>
    </ligand>
</feature>
<evidence type="ECO:0000256" key="1">
    <source>
        <dbReference type="ARBA" id="ARBA00003234"/>
    </source>
</evidence>
<dbReference type="InterPro" id="IPR023404">
    <property type="entry name" value="rSAM_horseshoe"/>
</dbReference>
<dbReference type="SFLD" id="SFLDS00029">
    <property type="entry name" value="Radical_SAM"/>
    <property type="match status" value="1"/>
</dbReference>
<dbReference type="Proteomes" id="UP000657592">
    <property type="component" value="Unassembled WGS sequence"/>
</dbReference>
<comment type="subunit">
    <text evidence="14">Monomer.</text>
</comment>
<feature type="region of interest" description="Disordered" evidence="15">
    <location>
        <begin position="1"/>
        <end position="22"/>
    </location>
</feature>
<feature type="binding site" evidence="14">
    <location>
        <position position="70"/>
    </location>
    <ligand>
        <name>[4Fe-4S] cluster</name>
        <dbReference type="ChEBI" id="CHEBI:49883"/>
        <label>1</label>
    </ligand>
</feature>
<dbReference type="InterPro" id="IPR006638">
    <property type="entry name" value="Elp3/MiaA/NifB-like_rSAM"/>
</dbReference>
<dbReference type="InterPro" id="IPR013848">
    <property type="entry name" value="Methylthiotransferase_N"/>
</dbReference>
<evidence type="ECO:0000313" key="20">
    <source>
        <dbReference type="Proteomes" id="UP000657592"/>
    </source>
</evidence>
<dbReference type="Pfam" id="PF00919">
    <property type="entry name" value="UPF0004"/>
    <property type="match status" value="1"/>
</dbReference>
<dbReference type="PANTHER" id="PTHR43020:SF2">
    <property type="entry name" value="MITOCHONDRIAL TRNA METHYLTHIOTRANSFERASE CDK5RAP1"/>
    <property type="match status" value="1"/>
</dbReference>
<dbReference type="AlphaFoldDB" id="A0A917MM53"/>
<keyword evidence="8 14" id="KW-0411">Iron-sulfur</keyword>
<dbReference type="SFLD" id="SFLDG01061">
    <property type="entry name" value="methylthiotransferase"/>
    <property type="match status" value="1"/>
</dbReference>
<evidence type="ECO:0000256" key="8">
    <source>
        <dbReference type="ARBA" id="ARBA00023014"/>
    </source>
</evidence>
<evidence type="ECO:0000256" key="5">
    <source>
        <dbReference type="ARBA" id="ARBA00022694"/>
    </source>
</evidence>
<comment type="cofactor">
    <cofactor evidence="14">
        <name>[4Fe-4S] cluster</name>
        <dbReference type="ChEBI" id="CHEBI:49883"/>
    </cofactor>
    <text evidence="14">Binds 2 [4Fe-4S] clusters. One cluster is coordinated with 3 cysteines and an exchangeable S-adenosyl-L-methionine.</text>
</comment>
<dbReference type="InterPro" id="IPR006463">
    <property type="entry name" value="MiaB_methiolase"/>
</dbReference>
<feature type="binding site" evidence="14">
    <location>
        <position position="104"/>
    </location>
    <ligand>
        <name>[4Fe-4S] cluster</name>
        <dbReference type="ChEBI" id="CHEBI:49883"/>
        <label>1</label>
    </ligand>
</feature>
<dbReference type="PROSITE" id="PS01278">
    <property type="entry name" value="MTTASE_RADICAL"/>
    <property type="match status" value="1"/>
</dbReference>
<evidence type="ECO:0000256" key="4">
    <source>
        <dbReference type="ARBA" id="ARBA00022691"/>
    </source>
</evidence>
<feature type="region of interest" description="Disordered" evidence="15">
    <location>
        <begin position="479"/>
        <end position="516"/>
    </location>
</feature>
<evidence type="ECO:0000259" key="16">
    <source>
        <dbReference type="PROSITE" id="PS50926"/>
    </source>
</evidence>
<dbReference type="GO" id="GO:0035597">
    <property type="term" value="F:tRNA-2-methylthio-N(6)-dimethylallyladenosine(37) synthase activity"/>
    <property type="evidence" value="ECO:0007669"/>
    <property type="project" value="UniProtKB-EC"/>
</dbReference>
<dbReference type="InterPro" id="IPR002792">
    <property type="entry name" value="TRAM_dom"/>
</dbReference>
<keyword evidence="14" id="KW-0963">Cytoplasm</keyword>
<dbReference type="PROSITE" id="PS51449">
    <property type="entry name" value="MTTASE_N"/>
    <property type="match status" value="1"/>
</dbReference>
<feature type="domain" description="MTTase N-terminal" evidence="17">
    <location>
        <begin position="25"/>
        <end position="141"/>
    </location>
</feature>
<dbReference type="PROSITE" id="PS50926">
    <property type="entry name" value="TRAM"/>
    <property type="match status" value="1"/>
</dbReference>
<evidence type="ECO:0000256" key="6">
    <source>
        <dbReference type="ARBA" id="ARBA00022723"/>
    </source>
</evidence>
<feature type="domain" description="TRAM" evidence="16">
    <location>
        <begin position="397"/>
        <end position="467"/>
    </location>
</feature>
<keyword evidence="7 14" id="KW-0408">Iron</keyword>